<sequence length="93" mass="10493">AQVTFSRNSPSEPVKKSAVSFTPDFSAVVRDDCTYLEITAQTYLLAYKSTLISKGSRSRLIFEYKTLVSELISAHSSIIYMEQVFDDDKVFLP</sequence>
<proteinExistence type="predicted"/>
<dbReference type="STRING" id="42155.A0A0R3Q6N1"/>
<organism evidence="3">
    <name type="scientific">Brugia timori</name>
    <dbReference type="NCBI Taxonomy" id="42155"/>
    <lineage>
        <taxon>Eukaryota</taxon>
        <taxon>Metazoa</taxon>
        <taxon>Ecdysozoa</taxon>
        <taxon>Nematoda</taxon>
        <taxon>Chromadorea</taxon>
        <taxon>Rhabditida</taxon>
        <taxon>Spirurina</taxon>
        <taxon>Spiruromorpha</taxon>
        <taxon>Filarioidea</taxon>
        <taxon>Onchocercidae</taxon>
        <taxon>Brugia</taxon>
    </lineage>
</organism>
<name>A0A0R3Q6N1_9BILA</name>
<evidence type="ECO:0000313" key="1">
    <source>
        <dbReference type="EMBL" id="VDO09948.1"/>
    </source>
</evidence>
<keyword evidence="2" id="KW-1185">Reference proteome</keyword>
<evidence type="ECO:0000313" key="3">
    <source>
        <dbReference type="WBParaSite" id="BTMF_0000198501-mRNA-1"/>
    </source>
</evidence>
<gene>
    <name evidence="1" type="ORF">BTMF_LOCUS1313</name>
</gene>
<dbReference type="AlphaFoldDB" id="A0A0R3Q6N1"/>
<dbReference type="Pfam" id="PF25562">
    <property type="entry name" value="CNBH_CNNM2_C"/>
    <property type="match status" value="1"/>
</dbReference>
<protein>
    <submittedName>
        <fullName evidence="3">A2M_recep domain-containing protein</fullName>
    </submittedName>
</protein>
<dbReference type="Proteomes" id="UP000280834">
    <property type="component" value="Unassembled WGS sequence"/>
</dbReference>
<accession>A0A0R3Q6N1</accession>
<reference evidence="3" key="1">
    <citation type="submission" date="2017-02" db="UniProtKB">
        <authorList>
            <consortium name="WormBaseParasite"/>
        </authorList>
    </citation>
    <scope>IDENTIFICATION</scope>
</reference>
<evidence type="ECO:0000313" key="2">
    <source>
        <dbReference type="Proteomes" id="UP000280834"/>
    </source>
</evidence>
<reference evidence="1 2" key="2">
    <citation type="submission" date="2018-11" db="EMBL/GenBank/DDBJ databases">
        <authorList>
            <consortium name="Pathogen Informatics"/>
        </authorList>
    </citation>
    <scope>NUCLEOTIDE SEQUENCE [LARGE SCALE GENOMIC DNA]</scope>
</reference>
<dbReference type="WBParaSite" id="BTMF_0000198501-mRNA-1">
    <property type="protein sequence ID" value="BTMF_0000198501-mRNA-1"/>
    <property type="gene ID" value="BTMF_0000198501"/>
</dbReference>
<dbReference type="EMBL" id="UZAG01000930">
    <property type="protein sequence ID" value="VDO09948.1"/>
    <property type="molecule type" value="Genomic_DNA"/>
</dbReference>